<name>A0ACA9NLV3_9GLOM</name>
<organism evidence="1 2">
    <name type="scientific">Acaulospora colombiana</name>
    <dbReference type="NCBI Taxonomy" id="27376"/>
    <lineage>
        <taxon>Eukaryota</taxon>
        <taxon>Fungi</taxon>
        <taxon>Fungi incertae sedis</taxon>
        <taxon>Mucoromycota</taxon>
        <taxon>Glomeromycotina</taxon>
        <taxon>Glomeromycetes</taxon>
        <taxon>Diversisporales</taxon>
        <taxon>Acaulosporaceae</taxon>
        <taxon>Acaulospora</taxon>
    </lineage>
</organism>
<protein>
    <submittedName>
        <fullName evidence="1">11310_t:CDS:1</fullName>
    </submittedName>
</protein>
<accession>A0ACA9NLV3</accession>
<evidence type="ECO:0000313" key="1">
    <source>
        <dbReference type="EMBL" id="CAG8659408.1"/>
    </source>
</evidence>
<dbReference type="Proteomes" id="UP000789525">
    <property type="component" value="Unassembled WGS sequence"/>
</dbReference>
<proteinExistence type="predicted"/>
<keyword evidence="2" id="KW-1185">Reference proteome</keyword>
<comment type="caution">
    <text evidence="1">The sequence shown here is derived from an EMBL/GenBank/DDBJ whole genome shotgun (WGS) entry which is preliminary data.</text>
</comment>
<gene>
    <name evidence="1" type="ORF">ACOLOM_LOCUS8533</name>
</gene>
<dbReference type="EMBL" id="CAJVPT010022301">
    <property type="protein sequence ID" value="CAG8659408.1"/>
    <property type="molecule type" value="Genomic_DNA"/>
</dbReference>
<reference evidence="1" key="1">
    <citation type="submission" date="2021-06" db="EMBL/GenBank/DDBJ databases">
        <authorList>
            <person name="Kallberg Y."/>
            <person name="Tangrot J."/>
            <person name="Rosling A."/>
        </authorList>
    </citation>
    <scope>NUCLEOTIDE SEQUENCE</scope>
    <source>
        <strain evidence="1">CL356</strain>
    </source>
</reference>
<feature type="non-terminal residue" evidence="1">
    <location>
        <position position="1"/>
    </location>
</feature>
<sequence length="303" mass="34852">MNHSCEANTFYRSIGADRAVHTATKKILKGDHITTDYLGKDTIMPTEERKKLLQRKKLLLCDCPRCTESMDISRGLPCPNCSMIDCCVNGNIIGGYIYWNPQSGHWLCDTCRSRFDDQSPRLHGLLVRERDLEQAVIALTEKLTSIPLVNRFQLLELYNACRGQLGTRHWTYILVLKMLILFDATQLSSGKSHAKSTMIDNLDYVLDWYERCEFDSPRHLCLFILSVVNSLLRVEDYRNALHFLERVFQQFPYARVFRHEYKEVVKVMEKCRSVLSGEGVTTCTGEGKQTLGQDNRLTIQTGL</sequence>
<evidence type="ECO:0000313" key="2">
    <source>
        <dbReference type="Proteomes" id="UP000789525"/>
    </source>
</evidence>